<keyword evidence="7 10" id="KW-1133">Transmembrane helix</keyword>
<dbReference type="AlphaFoldDB" id="A0AA38RLJ8"/>
<dbReference type="GO" id="GO:0016020">
    <property type="term" value="C:membrane"/>
    <property type="evidence" value="ECO:0007669"/>
    <property type="project" value="UniProtKB-SubCell"/>
</dbReference>
<comment type="subcellular location">
    <subcellularLocation>
        <location evidence="1">Membrane</location>
        <topology evidence="1">Single-pass type II membrane protein</topology>
    </subcellularLocation>
</comment>
<evidence type="ECO:0000256" key="6">
    <source>
        <dbReference type="ARBA" id="ARBA00022968"/>
    </source>
</evidence>
<keyword evidence="5 10" id="KW-0812">Transmembrane</keyword>
<protein>
    <submittedName>
        <fullName evidence="11">Glycosyl transferase</fullName>
    </submittedName>
</protein>
<keyword evidence="4 11" id="KW-0808">Transferase</keyword>
<evidence type="ECO:0000313" key="11">
    <source>
        <dbReference type="EMBL" id="KAJ9150310.1"/>
    </source>
</evidence>
<dbReference type="Pfam" id="PF11051">
    <property type="entry name" value="Mannosyl_trans3"/>
    <property type="match status" value="1"/>
</dbReference>
<keyword evidence="8 10" id="KW-0472">Membrane</keyword>
<gene>
    <name evidence="11" type="ORF">NKR23_g3856</name>
</gene>
<evidence type="ECO:0000256" key="9">
    <source>
        <dbReference type="ARBA" id="ARBA00023180"/>
    </source>
</evidence>
<evidence type="ECO:0000313" key="12">
    <source>
        <dbReference type="Proteomes" id="UP001174694"/>
    </source>
</evidence>
<sequence length="488" mass="54575">MLTFPAGGPRGLSMVVFVVGALVLWILWASVQLNLGSRASGGLARSSDNRLRSVSTAEADLIELAAQHFNDFPIQPPYEARFGELGGRLRILRQWIELADGTVPGQEQQQVQNATEAVTGSIFPFLRKNKTTATPFSDLRRSFTGERGIVIPTGSGTFRFACHSIVGLRRVLQTQLPIQIVYAGDDDLPADKRDALATLGEDSGVGKIEFLNILDVLDDETLQLASGGWAIKAFAVLASRFKQVILLDADAVFLQSPEALFAQKQYMDNGVLLFHDRKLWQHGFKERHEWWHAQVIHPGPQLNKSLVWTEEFAEEGDSGVVVVDKSRLDVLLGLLHVAWQNTHAVREEVTYRMTYGDKESWWFGFELAGSTYAFEAHYGGIVGWQPGQIDSGEQKVCSFVIAHVDEHDRLLWYNGGLLKNKMTDPTTFEVPTHWTMDGEWVKGARKEDMSCMRDSLVRELTDQEKDVLQRSMDMAKSVDSELGLVELI</sequence>
<dbReference type="GO" id="GO:0006493">
    <property type="term" value="P:protein O-linked glycosylation"/>
    <property type="evidence" value="ECO:0007669"/>
    <property type="project" value="TreeGrafter"/>
</dbReference>
<reference evidence="11" key="1">
    <citation type="submission" date="2022-07" db="EMBL/GenBank/DDBJ databases">
        <title>Fungi with potential for degradation of polypropylene.</title>
        <authorList>
            <person name="Gostincar C."/>
        </authorList>
    </citation>
    <scope>NUCLEOTIDE SEQUENCE</scope>
    <source>
        <strain evidence="11">EXF-13308</strain>
    </source>
</reference>
<organism evidence="11 12">
    <name type="scientific">Pleurostoma richardsiae</name>
    <dbReference type="NCBI Taxonomy" id="41990"/>
    <lineage>
        <taxon>Eukaryota</taxon>
        <taxon>Fungi</taxon>
        <taxon>Dikarya</taxon>
        <taxon>Ascomycota</taxon>
        <taxon>Pezizomycotina</taxon>
        <taxon>Sordariomycetes</taxon>
        <taxon>Sordariomycetidae</taxon>
        <taxon>Calosphaeriales</taxon>
        <taxon>Pleurostomataceae</taxon>
        <taxon>Pleurostoma</taxon>
    </lineage>
</organism>
<keyword evidence="9" id="KW-0325">Glycoprotein</keyword>
<evidence type="ECO:0000256" key="2">
    <source>
        <dbReference type="ARBA" id="ARBA00009105"/>
    </source>
</evidence>
<evidence type="ECO:0000256" key="1">
    <source>
        <dbReference type="ARBA" id="ARBA00004606"/>
    </source>
</evidence>
<keyword evidence="6" id="KW-0735">Signal-anchor</keyword>
<dbReference type="Proteomes" id="UP001174694">
    <property type="component" value="Unassembled WGS sequence"/>
</dbReference>
<evidence type="ECO:0000256" key="8">
    <source>
        <dbReference type="ARBA" id="ARBA00023136"/>
    </source>
</evidence>
<comment type="similarity">
    <text evidence="2">Belongs to the MNN1/MNT family.</text>
</comment>
<evidence type="ECO:0000256" key="10">
    <source>
        <dbReference type="SAM" id="Phobius"/>
    </source>
</evidence>
<evidence type="ECO:0000256" key="5">
    <source>
        <dbReference type="ARBA" id="ARBA00022692"/>
    </source>
</evidence>
<evidence type="ECO:0000256" key="4">
    <source>
        <dbReference type="ARBA" id="ARBA00022679"/>
    </source>
</evidence>
<evidence type="ECO:0000256" key="3">
    <source>
        <dbReference type="ARBA" id="ARBA00022676"/>
    </source>
</evidence>
<evidence type="ECO:0000256" key="7">
    <source>
        <dbReference type="ARBA" id="ARBA00022989"/>
    </source>
</evidence>
<dbReference type="PANTHER" id="PTHR31392:SF1">
    <property type="entry name" value="ALPHA-1,3-MANNOSYLTRANSFERASE MNN1-RELATED"/>
    <property type="match status" value="1"/>
</dbReference>
<accession>A0AA38RLJ8</accession>
<name>A0AA38RLJ8_9PEZI</name>
<dbReference type="EMBL" id="JANBVO010000008">
    <property type="protein sequence ID" value="KAJ9150310.1"/>
    <property type="molecule type" value="Genomic_DNA"/>
</dbReference>
<proteinExistence type="inferred from homology"/>
<dbReference type="GO" id="GO:0005794">
    <property type="term" value="C:Golgi apparatus"/>
    <property type="evidence" value="ECO:0007669"/>
    <property type="project" value="TreeGrafter"/>
</dbReference>
<dbReference type="SUPFAM" id="SSF53448">
    <property type="entry name" value="Nucleotide-diphospho-sugar transferases"/>
    <property type="match status" value="1"/>
</dbReference>
<feature type="transmembrane region" description="Helical" evidence="10">
    <location>
        <begin position="12"/>
        <end position="31"/>
    </location>
</feature>
<dbReference type="GO" id="GO:0000033">
    <property type="term" value="F:alpha-1,3-mannosyltransferase activity"/>
    <property type="evidence" value="ECO:0007669"/>
    <property type="project" value="TreeGrafter"/>
</dbReference>
<keyword evidence="12" id="KW-1185">Reference proteome</keyword>
<keyword evidence="3" id="KW-0328">Glycosyltransferase</keyword>
<dbReference type="PANTHER" id="PTHR31392">
    <property type="entry name" value="ALPHA-1,3-MANNOSYLTRANSFERASE MNN1-RELATED"/>
    <property type="match status" value="1"/>
</dbReference>
<dbReference type="InterPro" id="IPR029044">
    <property type="entry name" value="Nucleotide-diphossugar_trans"/>
</dbReference>
<comment type="caution">
    <text evidence="11">The sequence shown here is derived from an EMBL/GenBank/DDBJ whole genome shotgun (WGS) entry which is preliminary data.</text>
</comment>
<dbReference type="InterPro" id="IPR022751">
    <property type="entry name" value="Alpha_mannosyltransferase"/>
</dbReference>